<dbReference type="Proteomes" id="UP001175000">
    <property type="component" value="Unassembled WGS sequence"/>
</dbReference>
<accession>A0AA39XDR9</accession>
<protein>
    <submittedName>
        <fullName evidence="2">Uncharacterized protein</fullName>
    </submittedName>
</protein>
<comment type="caution">
    <text evidence="2">The sequence shown here is derived from an EMBL/GenBank/DDBJ whole genome shotgun (WGS) entry which is preliminary data.</text>
</comment>
<dbReference type="InterPro" id="IPR010916">
    <property type="entry name" value="TonB_box_CS"/>
</dbReference>
<reference evidence="2" key="1">
    <citation type="submission" date="2023-06" db="EMBL/GenBank/DDBJ databases">
        <title>Genome-scale phylogeny and comparative genomics of the fungal order Sordariales.</title>
        <authorList>
            <consortium name="Lawrence Berkeley National Laboratory"/>
            <person name="Hensen N."/>
            <person name="Bonometti L."/>
            <person name="Westerberg I."/>
            <person name="Brannstrom I.O."/>
            <person name="Guillou S."/>
            <person name="Cros-Aarteil S."/>
            <person name="Calhoun S."/>
            <person name="Haridas S."/>
            <person name="Kuo A."/>
            <person name="Mondo S."/>
            <person name="Pangilinan J."/>
            <person name="Riley R."/>
            <person name="Labutti K."/>
            <person name="Andreopoulos B."/>
            <person name="Lipzen A."/>
            <person name="Chen C."/>
            <person name="Yanf M."/>
            <person name="Daum C."/>
            <person name="Ng V."/>
            <person name="Clum A."/>
            <person name="Steindorff A."/>
            <person name="Ohm R."/>
            <person name="Martin F."/>
            <person name="Silar P."/>
            <person name="Natvig D."/>
            <person name="Lalanne C."/>
            <person name="Gautier V."/>
            <person name="Ament-Velasquez S.L."/>
            <person name="Kruys A."/>
            <person name="Hutchinson M.I."/>
            <person name="Powell A.J."/>
            <person name="Barry K."/>
            <person name="Miller A.N."/>
            <person name="Grigoriev I.V."/>
            <person name="Debuchy R."/>
            <person name="Gladieux P."/>
            <person name="Thoren M.H."/>
            <person name="Johannesson H."/>
        </authorList>
    </citation>
    <scope>NUCLEOTIDE SEQUENCE</scope>
    <source>
        <strain evidence="2">CBS 606.72</strain>
    </source>
</reference>
<evidence type="ECO:0000256" key="1">
    <source>
        <dbReference type="SAM" id="SignalP"/>
    </source>
</evidence>
<proteinExistence type="predicted"/>
<evidence type="ECO:0000313" key="3">
    <source>
        <dbReference type="Proteomes" id="UP001175000"/>
    </source>
</evidence>
<keyword evidence="3" id="KW-1185">Reference proteome</keyword>
<organism evidence="2 3">
    <name type="scientific">Immersiella caudata</name>
    <dbReference type="NCBI Taxonomy" id="314043"/>
    <lineage>
        <taxon>Eukaryota</taxon>
        <taxon>Fungi</taxon>
        <taxon>Dikarya</taxon>
        <taxon>Ascomycota</taxon>
        <taxon>Pezizomycotina</taxon>
        <taxon>Sordariomycetes</taxon>
        <taxon>Sordariomycetidae</taxon>
        <taxon>Sordariales</taxon>
        <taxon>Lasiosphaeriaceae</taxon>
        <taxon>Immersiella</taxon>
    </lineage>
</organism>
<name>A0AA39XDR9_9PEZI</name>
<feature type="chain" id="PRO_5041211692" evidence="1">
    <location>
        <begin position="21"/>
        <end position="362"/>
    </location>
</feature>
<dbReference type="EMBL" id="JAULSU010000001">
    <property type="protein sequence ID" value="KAK0632086.1"/>
    <property type="molecule type" value="Genomic_DNA"/>
</dbReference>
<dbReference type="PROSITE" id="PS00430">
    <property type="entry name" value="TONB_DEPENDENT_REC_1"/>
    <property type="match status" value="1"/>
</dbReference>
<dbReference type="AlphaFoldDB" id="A0AA39XDR9"/>
<evidence type="ECO:0000313" key="2">
    <source>
        <dbReference type="EMBL" id="KAK0632086.1"/>
    </source>
</evidence>
<sequence length="362" mass="33391">MRPNASGVVLLLSSLSLVQAAAHRRDAILGRILGARADGDVEKRQAAPETVTVLQTVTVGAAGGGAEVNNTVTVTAAASTVTITACPSPGLANGAANGASASSVSVPNAGAVGAAPGAAQPGTQDTPTGGIGVVIVDIPESARKTTGNGAVATPPPAASAVAPSVGAPVVQNPAASDLAPLPSAGAPAAGSSLAPLPGAASSLAPLPGAGAGASSLAPLPGAASSTAAALPSSSLAALPSASSSAALPSAPALAPLPSVAAPAAPLQSTVDLGNVQIPGGVVGGAAPNAGPDGAFGGEVGTVPLNGAAPGSPAQAVNDPSVTVAPDVAAGAQLVNIDLSNVSLNSQLNLGNLVQATAAAVPI</sequence>
<gene>
    <name evidence="2" type="ORF">B0T14DRAFT_573445</name>
</gene>
<feature type="signal peptide" evidence="1">
    <location>
        <begin position="1"/>
        <end position="20"/>
    </location>
</feature>
<keyword evidence="1" id="KW-0732">Signal</keyword>